<evidence type="ECO:0000256" key="10">
    <source>
        <dbReference type="SAM" id="MobiDB-lite"/>
    </source>
</evidence>
<evidence type="ECO:0000256" key="3">
    <source>
        <dbReference type="ARBA" id="ARBA00013014"/>
    </source>
</evidence>
<name>A0ABP3PZC3_9PROT</name>
<proteinExistence type="inferred from homology"/>
<comment type="pathway">
    <text evidence="1">Cofactor biosynthesis; (R)-pantothenate biosynthesis; (R)-pantoate from 3-methyl-2-oxobutanoate: step 2/2.</text>
</comment>
<evidence type="ECO:0000256" key="5">
    <source>
        <dbReference type="ARBA" id="ARBA00022655"/>
    </source>
</evidence>
<dbReference type="Proteomes" id="UP001501588">
    <property type="component" value="Unassembled WGS sequence"/>
</dbReference>
<keyword evidence="5" id="KW-0566">Pantothenate biosynthesis</keyword>
<dbReference type="Gene3D" id="1.10.1040.10">
    <property type="entry name" value="N-(1-d-carboxylethyl)-l-norvaline Dehydrogenase, domain 2"/>
    <property type="match status" value="1"/>
</dbReference>
<dbReference type="NCBIfam" id="TIGR00745">
    <property type="entry name" value="apbA_panE"/>
    <property type="match status" value="1"/>
</dbReference>
<feature type="region of interest" description="Disordered" evidence="10">
    <location>
        <begin position="334"/>
        <end position="356"/>
    </location>
</feature>
<evidence type="ECO:0000256" key="1">
    <source>
        <dbReference type="ARBA" id="ARBA00004994"/>
    </source>
</evidence>
<dbReference type="InterPro" id="IPR013332">
    <property type="entry name" value="KPR_N"/>
</dbReference>
<feature type="domain" description="Ketopantoate reductase C-terminal" evidence="12">
    <location>
        <begin position="191"/>
        <end position="338"/>
    </location>
</feature>
<evidence type="ECO:0000256" key="4">
    <source>
        <dbReference type="ARBA" id="ARBA00019465"/>
    </source>
</evidence>
<dbReference type="SUPFAM" id="SSF48179">
    <property type="entry name" value="6-phosphogluconate dehydrogenase C-terminal domain-like"/>
    <property type="match status" value="1"/>
</dbReference>
<comment type="similarity">
    <text evidence="2">Belongs to the ketopantoate reductase family.</text>
</comment>
<accession>A0ABP3PZC3</accession>
<dbReference type="PANTHER" id="PTHR43765:SF2">
    <property type="entry name" value="2-DEHYDROPANTOATE 2-REDUCTASE"/>
    <property type="match status" value="1"/>
</dbReference>
<dbReference type="InterPro" id="IPR013328">
    <property type="entry name" value="6PGD_dom2"/>
</dbReference>
<sequence>MRPRLAFVGAGAVGGYVGGHLHRLGCDVTLIDPWPEHVEAIRARGLELTGVTEAERAVVEVPTMHLTEVQALSRQRPVDVAFVSVKSYDTEWATHLIAPYLSETGYVVSLQNCINEERIAAIVGWGRTVGMIAATISVDLHEAGRIRRTVPLGRGSRDVFRVGEVHGRITPRVRALGEMVEGIDSVKVTSNLWGERWSKLCVNAMRNGISAATGLSGNDCDRDEALRRFSIRVGSEGVRIGQALGYALERIQNIEPERLALAGEGDAAALEEAEAVLLAVTNSGARSDLQRPSMAQDMLKGRRTEIDHINGFIVREGSKAGRAAPANAALTDAVRQVERGEAPARRETVADLRPGA</sequence>
<dbReference type="EC" id="1.1.1.169" evidence="3"/>
<evidence type="ECO:0000256" key="2">
    <source>
        <dbReference type="ARBA" id="ARBA00007870"/>
    </source>
</evidence>
<evidence type="ECO:0000256" key="8">
    <source>
        <dbReference type="ARBA" id="ARBA00032024"/>
    </source>
</evidence>
<keyword evidence="7" id="KW-0560">Oxidoreductase</keyword>
<dbReference type="PANTHER" id="PTHR43765">
    <property type="entry name" value="2-DEHYDROPANTOATE 2-REDUCTASE-RELATED"/>
    <property type="match status" value="1"/>
</dbReference>
<feature type="domain" description="Ketopantoate reductase N-terminal" evidence="11">
    <location>
        <begin position="6"/>
        <end position="149"/>
    </location>
</feature>
<evidence type="ECO:0000256" key="6">
    <source>
        <dbReference type="ARBA" id="ARBA00022857"/>
    </source>
</evidence>
<dbReference type="InterPro" id="IPR003710">
    <property type="entry name" value="ApbA"/>
</dbReference>
<dbReference type="Pfam" id="PF08546">
    <property type="entry name" value="ApbA_C"/>
    <property type="match status" value="1"/>
</dbReference>
<dbReference type="InterPro" id="IPR013752">
    <property type="entry name" value="KPA_reductase"/>
</dbReference>
<dbReference type="InterPro" id="IPR050838">
    <property type="entry name" value="Ketopantoate_reductase"/>
</dbReference>
<evidence type="ECO:0000313" key="13">
    <source>
        <dbReference type="EMBL" id="GAA0575255.1"/>
    </source>
</evidence>
<feature type="compositionally biased region" description="Basic and acidic residues" evidence="10">
    <location>
        <begin position="335"/>
        <end position="350"/>
    </location>
</feature>
<keyword evidence="14" id="KW-1185">Reference proteome</keyword>
<dbReference type="SUPFAM" id="SSF51735">
    <property type="entry name" value="NAD(P)-binding Rossmann-fold domains"/>
    <property type="match status" value="1"/>
</dbReference>
<gene>
    <name evidence="13" type="ORF">GCM10009416_12360</name>
</gene>
<dbReference type="EMBL" id="BAAAFZ010000011">
    <property type="protein sequence ID" value="GAA0575255.1"/>
    <property type="molecule type" value="Genomic_DNA"/>
</dbReference>
<evidence type="ECO:0000259" key="12">
    <source>
        <dbReference type="Pfam" id="PF08546"/>
    </source>
</evidence>
<keyword evidence="6" id="KW-0521">NADP</keyword>
<evidence type="ECO:0000313" key="14">
    <source>
        <dbReference type="Proteomes" id="UP001501588"/>
    </source>
</evidence>
<dbReference type="Pfam" id="PF02558">
    <property type="entry name" value="ApbA"/>
    <property type="match status" value="1"/>
</dbReference>
<protein>
    <recommendedName>
        <fullName evidence="4">2-dehydropantoate 2-reductase</fullName>
        <ecNumber evidence="3">1.1.1.169</ecNumber>
    </recommendedName>
    <alternativeName>
        <fullName evidence="8">Ketopantoate reductase</fullName>
    </alternativeName>
</protein>
<dbReference type="Gene3D" id="3.40.50.720">
    <property type="entry name" value="NAD(P)-binding Rossmann-like Domain"/>
    <property type="match status" value="1"/>
</dbReference>
<evidence type="ECO:0000256" key="9">
    <source>
        <dbReference type="ARBA" id="ARBA00048793"/>
    </source>
</evidence>
<dbReference type="InterPro" id="IPR008927">
    <property type="entry name" value="6-PGluconate_DH-like_C_sf"/>
</dbReference>
<evidence type="ECO:0000259" key="11">
    <source>
        <dbReference type="Pfam" id="PF02558"/>
    </source>
</evidence>
<organism evidence="13 14">
    <name type="scientific">Craurococcus roseus</name>
    <dbReference type="NCBI Taxonomy" id="77585"/>
    <lineage>
        <taxon>Bacteria</taxon>
        <taxon>Pseudomonadati</taxon>
        <taxon>Pseudomonadota</taxon>
        <taxon>Alphaproteobacteria</taxon>
        <taxon>Acetobacterales</taxon>
        <taxon>Acetobacteraceae</taxon>
        <taxon>Craurococcus</taxon>
    </lineage>
</organism>
<reference evidence="14" key="1">
    <citation type="journal article" date="2019" name="Int. J. Syst. Evol. Microbiol.">
        <title>The Global Catalogue of Microorganisms (GCM) 10K type strain sequencing project: providing services to taxonomists for standard genome sequencing and annotation.</title>
        <authorList>
            <consortium name="The Broad Institute Genomics Platform"/>
            <consortium name="The Broad Institute Genome Sequencing Center for Infectious Disease"/>
            <person name="Wu L."/>
            <person name="Ma J."/>
        </authorList>
    </citation>
    <scope>NUCLEOTIDE SEQUENCE [LARGE SCALE GENOMIC DNA]</scope>
    <source>
        <strain evidence="14">JCM 9933</strain>
    </source>
</reference>
<comment type="caution">
    <text evidence="13">The sequence shown here is derived from an EMBL/GenBank/DDBJ whole genome shotgun (WGS) entry which is preliminary data.</text>
</comment>
<dbReference type="RefSeq" id="WP_343894308.1">
    <property type="nucleotide sequence ID" value="NZ_BAAAFZ010000011.1"/>
</dbReference>
<dbReference type="InterPro" id="IPR036291">
    <property type="entry name" value="NAD(P)-bd_dom_sf"/>
</dbReference>
<evidence type="ECO:0000256" key="7">
    <source>
        <dbReference type="ARBA" id="ARBA00023002"/>
    </source>
</evidence>
<comment type="catalytic activity">
    <reaction evidence="9">
        <text>(R)-pantoate + NADP(+) = 2-dehydropantoate + NADPH + H(+)</text>
        <dbReference type="Rhea" id="RHEA:16233"/>
        <dbReference type="ChEBI" id="CHEBI:11561"/>
        <dbReference type="ChEBI" id="CHEBI:15378"/>
        <dbReference type="ChEBI" id="CHEBI:15980"/>
        <dbReference type="ChEBI" id="CHEBI:57783"/>
        <dbReference type="ChEBI" id="CHEBI:58349"/>
        <dbReference type="EC" id="1.1.1.169"/>
    </reaction>
</comment>